<dbReference type="InterPro" id="IPR036291">
    <property type="entry name" value="NAD(P)-bd_dom_sf"/>
</dbReference>
<dbReference type="PRINTS" id="PR00081">
    <property type="entry name" value="GDHRDH"/>
</dbReference>
<dbReference type="EMBL" id="CP032514">
    <property type="protein sequence ID" value="AYD89276.1"/>
    <property type="molecule type" value="Genomic_DNA"/>
</dbReference>
<comment type="similarity">
    <text evidence="1">Belongs to the short-chain dehydrogenases/reductases (SDR) family.</text>
</comment>
<dbReference type="SUPFAM" id="SSF51735">
    <property type="entry name" value="NAD(P)-binding Rossmann-fold domains"/>
    <property type="match status" value="1"/>
</dbReference>
<reference evidence="2 3" key="1">
    <citation type="submission" date="2018-09" db="EMBL/GenBank/DDBJ databases">
        <authorList>
            <person name="Li J."/>
        </authorList>
    </citation>
    <scope>NUCLEOTIDE SEQUENCE [LARGE SCALE GENOMIC DNA]</scope>
    <source>
        <strain evidence="2 3">2129</strain>
    </source>
</reference>
<evidence type="ECO:0000313" key="3">
    <source>
        <dbReference type="Proteomes" id="UP000273001"/>
    </source>
</evidence>
<protein>
    <submittedName>
        <fullName evidence="2">SDR family oxidoreductase</fullName>
    </submittedName>
</protein>
<dbReference type="InterPro" id="IPR020904">
    <property type="entry name" value="Sc_DH/Rdtase_CS"/>
</dbReference>
<dbReference type="Gene3D" id="3.40.50.720">
    <property type="entry name" value="NAD(P)-binding Rossmann-like Domain"/>
    <property type="match status" value="1"/>
</dbReference>
<keyword evidence="3" id="KW-1185">Reference proteome</keyword>
<evidence type="ECO:0000313" key="2">
    <source>
        <dbReference type="EMBL" id="AYD89276.1"/>
    </source>
</evidence>
<evidence type="ECO:0000256" key="1">
    <source>
        <dbReference type="ARBA" id="ARBA00006484"/>
    </source>
</evidence>
<dbReference type="PANTHER" id="PTHR42760">
    <property type="entry name" value="SHORT-CHAIN DEHYDROGENASES/REDUCTASES FAMILY MEMBER"/>
    <property type="match status" value="1"/>
</dbReference>
<dbReference type="RefSeq" id="WP_119837000.1">
    <property type="nucleotide sequence ID" value="NZ_CP032514.1"/>
</dbReference>
<dbReference type="PROSITE" id="PS00061">
    <property type="entry name" value="ADH_SHORT"/>
    <property type="match status" value="1"/>
</dbReference>
<sequence>MSQDQISTLFRDHFAGRHVVVTGAAGGIGLGIARAFASCGATVRVADLCGAVLDVAEDLRSEGLAVTAEQLDVTDDPSVRAFFRRVGEDFGGLDVLVSNAGVIEIERLEDTTTEGFERVLRVNTLAQFIAAREAAPLLRRAGGGSIINAASAQARHGFIYTPGYAASKFGVLGLTQSLAKELAADGIRVNAYCPGIVVTDMWAYNDRRWGSLLGGYEPGELVAEWIDKIPLGRAATREDVANLVLFLASDAAGCITGQAVNVDGGMEMN</sequence>
<dbReference type="Pfam" id="PF13561">
    <property type="entry name" value="adh_short_C2"/>
    <property type="match status" value="1"/>
</dbReference>
<name>A0ABN5PM69_9ACTO</name>
<dbReference type="PRINTS" id="PR00080">
    <property type="entry name" value="SDRFAMILY"/>
</dbReference>
<organism evidence="2 3">
    <name type="scientific">Actinomyces lilanjuaniae</name>
    <dbReference type="NCBI Taxonomy" id="2321394"/>
    <lineage>
        <taxon>Bacteria</taxon>
        <taxon>Bacillati</taxon>
        <taxon>Actinomycetota</taxon>
        <taxon>Actinomycetes</taxon>
        <taxon>Actinomycetales</taxon>
        <taxon>Actinomycetaceae</taxon>
        <taxon>Actinomyces</taxon>
    </lineage>
</organism>
<dbReference type="PANTHER" id="PTHR42760:SF105">
    <property type="entry name" value="SORBITOL-6-PHOSPHATE 2-DEHYDROGENASE"/>
    <property type="match status" value="1"/>
</dbReference>
<dbReference type="InterPro" id="IPR002347">
    <property type="entry name" value="SDR_fam"/>
</dbReference>
<dbReference type="Proteomes" id="UP000273001">
    <property type="component" value="Chromosome"/>
</dbReference>
<gene>
    <name evidence="2" type="ORF">D5R93_02975</name>
</gene>
<accession>A0ABN5PM69</accession>
<proteinExistence type="inferred from homology"/>